<evidence type="ECO:0000313" key="4">
    <source>
        <dbReference type="Proteomes" id="UP000031518"/>
    </source>
</evidence>
<dbReference type="STRING" id="454194.PYK22_00242"/>
<proteinExistence type="inferred from homology"/>
<dbReference type="InterPro" id="IPR001482">
    <property type="entry name" value="T2SS/T4SS_dom"/>
</dbReference>
<dbReference type="GO" id="GO:0005524">
    <property type="term" value="F:ATP binding"/>
    <property type="evidence" value="ECO:0007669"/>
    <property type="project" value="InterPro"/>
</dbReference>
<dbReference type="PROSITE" id="PS00662">
    <property type="entry name" value="T2SP_E"/>
    <property type="match status" value="1"/>
</dbReference>
<accession>A0A0B6WVD9</accession>
<gene>
    <name evidence="3" type="ORF">PYK22_00242</name>
</gene>
<dbReference type="InterPro" id="IPR050921">
    <property type="entry name" value="T4SS_GSP_E_ATPase"/>
</dbReference>
<dbReference type="InterPro" id="IPR027417">
    <property type="entry name" value="P-loop_NTPase"/>
</dbReference>
<sequence length="390" mass="43041">MAIKIDDLLRAAVNYGASDLHIKAGAQPFIRVGGELKPLVDAPRLTKDDTLDMAFAMMSNRQKQRFKEFSEVDIAYAVSGLGRFRANIFQQRGSVSMVLRVIPDQIRSISELSLPPVIERIADERRGLILVTGTTGSGKSTTLAAMIDHINSTRSGHIVTIEDPIEFLHRDKKSFISQREVDVDTRSFAEALRGALRQDPDVILVGEMRDFETIQTALTAAETGHLVLSTLHTLDATETITRIVSSFPPHQQKSVRIQLAGILKAVISMRLVRAARGNGRVPAVEVMVSTALIRDYIANEEKTPLIRDAIAAGTSQYGMQTFDQSLFHLYQSGLITLEEALRGASNPDEFRLRVAGIRSTSDQARDEMERAKAKEKARMSVEGAMKINGE</sequence>
<dbReference type="SUPFAM" id="SSF52540">
    <property type="entry name" value="P-loop containing nucleoside triphosphate hydrolases"/>
    <property type="match status" value="1"/>
</dbReference>
<dbReference type="Gene3D" id="3.40.50.300">
    <property type="entry name" value="P-loop containing nucleotide triphosphate hydrolases"/>
    <property type="match status" value="1"/>
</dbReference>
<reference evidence="3 4" key="1">
    <citation type="submission" date="2013-12" db="EMBL/GenBank/DDBJ databases">
        <authorList>
            <person name="Stott M."/>
        </authorList>
    </citation>
    <scope>NUCLEOTIDE SEQUENCE [LARGE SCALE GENOMIC DNA]</scope>
    <source>
        <strain evidence="3 4">K22</strain>
    </source>
</reference>
<dbReference type="PANTHER" id="PTHR30486">
    <property type="entry name" value="TWITCHING MOTILITY PROTEIN PILT"/>
    <property type="match status" value="1"/>
</dbReference>
<dbReference type="NCBIfam" id="TIGR01420">
    <property type="entry name" value="pilT_fam"/>
    <property type="match status" value="1"/>
</dbReference>
<evidence type="ECO:0000259" key="2">
    <source>
        <dbReference type="PROSITE" id="PS00662"/>
    </source>
</evidence>
<keyword evidence="4" id="KW-1185">Reference proteome</keyword>
<feature type="domain" description="Bacterial type II secretion system protein E" evidence="2">
    <location>
        <begin position="196"/>
        <end position="210"/>
    </location>
</feature>
<dbReference type="AlphaFoldDB" id="A0A0B6WVD9"/>
<dbReference type="Pfam" id="PF00437">
    <property type="entry name" value="T2SSE"/>
    <property type="match status" value="1"/>
</dbReference>
<evidence type="ECO:0000256" key="1">
    <source>
        <dbReference type="ARBA" id="ARBA00006611"/>
    </source>
</evidence>
<name>A0A0B6WVD9_9BACT</name>
<reference evidence="3 4" key="2">
    <citation type="submission" date="2015-01" db="EMBL/GenBank/DDBJ databases">
        <title>Complete genome sequence of Pyrinomonas methylaliphatogenes type strain K22T.</title>
        <authorList>
            <person name="Lee K.C.Y."/>
            <person name="Power J.F."/>
            <person name="Dunfield P.F."/>
            <person name="Morgan X.C."/>
            <person name="Huttenhower C."/>
            <person name="Stott M.B."/>
        </authorList>
    </citation>
    <scope>NUCLEOTIDE SEQUENCE [LARGE SCALE GENOMIC DNA]</scope>
    <source>
        <strain evidence="3 4">K22</strain>
    </source>
</reference>
<dbReference type="Proteomes" id="UP000031518">
    <property type="component" value="Unassembled WGS sequence"/>
</dbReference>
<dbReference type="CDD" id="cd01131">
    <property type="entry name" value="PilT"/>
    <property type="match status" value="1"/>
</dbReference>
<organism evidence="3 4">
    <name type="scientific">Pyrinomonas methylaliphatogenes</name>
    <dbReference type="NCBI Taxonomy" id="454194"/>
    <lineage>
        <taxon>Bacteria</taxon>
        <taxon>Pseudomonadati</taxon>
        <taxon>Acidobacteriota</taxon>
        <taxon>Blastocatellia</taxon>
        <taxon>Blastocatellales</taxon>
        <taxon>Pyrinomonadaceae</taxon>
        <taxon>Pyrinomonas</taxon>
    </lineage>
</organism>
<evidence type="ECO:0000313" key="3">
    <source>
        <dbReference type="EMBL" id="CDM64249.1"/>
    </source>
</evidence>
<dbReference type="EMBL" id="CBXV010000001">
    <property type="protein sequence ID" value="CDM64249.1"/>
    <property type="molecule type" value="Genomic_DNA"/>
</dbReference>
<dbReference type="InterPro" id="IPR006321">
    <property type="entry name" value="PilT/PilU"/>
</dbReference>
<protein>
    <submittedName>
        <fullName evidence="3">Pilus retraction protein PilT</fullName>
    </submittedName>
</protein>
<dbReference type="GO" id="GO:0016887">
    <property type="term" value="F:ATP hydrolysis activity"/>
    <property type="evidence" value="ECO:0007669"/>
    <property type="project" value="InterPro"/>
</dbReference>
<dbReference type="PANTHER" id="PTHR30486:SF12">
    <property type="entry name" value="TYPE IV PILUS ATPASE PILU"/>
    <property type="match status" value="1"/>
</dbReference>
<comment type="similarity">
    <text evidence="1">Belongs to the GSP E family.</text>
</comment>
<dbReference type="Gene3D" id="3.30.450.90">
    <property type="match status" value="1"/>
</dbReference>